<dbReference type="Gene3D" id="1.20.120.1760">
    <property type="match status" value="1"/>
</dbReference>
<dbReference type="InterPro" id="IPR014387">
    <property type="entry name" value="CDP_diag_ino_3_P_euk"/>
</dbReference>
<evidence type="ECO:0000256" key="18">
    <source>
        <dbReference type="SAM" id="Phobius"/>
    </source>
</evidence>
<dbReference type="GO" id="GO:0003881">
    <property type="term" value="F:CDP-diacylglycerol-inositol 3-phosphatidyltransferase activity"/>
    <property type="evidence" value="ECO:0007669"/>
    <property type="project" value="UniProtKB-UniRule"/>
</dbReference>
<comment type="cofactor">
    <cofactor evidence="1">
        <name>Mn(2+)</name>
        <dbReference type="ChEBI" id="CHEBI:29035"/>
    </cofactor>
</comment>
<evidence type="ECO:0000256" key="14">
    <source>
        <dbReference type="ARBA" id="ARBA00023209"/>
    </source>
</evidence>
<feature type="transmembrane region" description="Helical" evidence="18">
    <location>
        <begin position="148"/>
        <end position="168"/>
    </location>
</feature>
<evidence type="ECO:0000256" key="4">
    <source>
        <dbReference type="ARBA" id="ARBA00010441"/>
    </source>
</evidence>
<evidence type="ECO:0000256" key="6">
    <source>
        <dbReference type="ARBA" id="ARBA00022516"/>
    </source>
</evidence>
<sequence length="214" mass="24457">MGATEAPECEPNRYGTLFYLPNIMDYSRIVVLIASVIIFRSYPFLALCSFVYVCISDSFDGWLARKLHQGSILGATLDIVVDRCFDALICMILGIIYPEYSIGFMLLTFLDLSSHWMRYTYYSRKHDSHKNVDGNTYRLLGLYYRSRGFLSTLCVAYEANLISLYVYRMIDCPFMTRLAILIICFSSPLAALKVLINGMQAIDAIVRLSKEPFC</sequence>
<evidence type="ECO:0000256" key="5">
    <source>
        <dbReference type="ARBA" id="ARBA00013212"/>
    </source>
</evidence>
<evidence type="ECO:0000256" key="9">
    <source>
        <dbReference type="ARBA" id="ARBA00022723"/>
    </source>
</evidence>
<keyword evidence="7 16" id="KW-0808">Transferase</keyword>
<evidence type="ECO:0000313" key="19">
    <source>
        <dbReference type="EMBL" id="KWX15573.1"/>
    </source>
</evidence>
<keyword evidence="8 18" id="KW-0812">Transmembrane</keyword>
<dbReference type="GO" id="GO:0016020">
    <property type="term" value="C:membrane"/>
    <property type="evidence" value="ECO:0007669"/>
    <property type="project" value="UniProtKB-SubCell"/>
</dbReference>
<evidence type="ECO:0000256" key="13">
    <source>
        <dbReference type="ARBA" id="ARBA00023136"/>
    </source>
</evidence>
<evidence type="ECO:0000313" key="20">
    <source>
        <dbReference type="Proteomes" id="UP000070089"/>
    </source>
</evidence>
<evidence type="ECO:0000256" key="3">
    <source>
        <dbReference type="ARBA" id="ARBA00004141"/>
    </source>
</evidence>
<evidence type="ECO:0000256" key="17">
    <source>
        <dbReference type="RuleBase" id="RU003750"/>
    </source>
</evidence>
<keyword evidence="13 16" id="KW-0472">Membrane</keyword>
<reference evidence="19 20" key="1">
    <citation type="journal article" date="2015" name="Mol. Biochem. Parasitol.">
        <title>Identification of polymorphic genes for use in assemblage B genotyping assays through comparative genomics of multiple assemblage B Giardia duodenalis isolates.</title>
        <authorList>
            <person name="Wielinga C."/>
            <person name="Thompson R.C."/>
            <person name="Monis P."/>
            <person name="Ryan U."/>
        </authorList>
    </citation>
    <scope>NUCLEOTIDE SEQUENCE [LARGE SCALE GENOMIC DNA]</scope>
    <source>
        <strain evidence="19 20">BAH15c1</strain>
    </source>
</reference>
<dbReference type="Pfam" id="PF01066">
    <property type="entry name" value="CDP-OH_P_transf"/>
    <property type="match status" value="1"/>
</dbReference>
<name>A0A132NZU1_GIAIN</name>
<comment type="cofactor">
    <cofactor evidence="2">
        <name>Mg(2+)</name>
        <dbReference type="ChEBI" id="CHEBI:18420"/>
    </cofactor>
</comment>
<evidence type="ECO:0000256" key="16">
    <source>
        <dbReference type="PIRNR" id="PIRNR000848"/>
    </source>
</evidence>
<gene>
    <name evidence="19" type="ORF">QR46_0433</name>
</gene>
<comment type="catalytic activity">
    <reaction evidence="16">
        <text>a CDP-1,2-diacyl-sn-glycerol + myo-inositol = a 1,2-diacyl-sn-glycero-3-phospho-(1D-myo-inositol) + CMP + H(+)</text>
        <dbReference type="Rhea" id="RHEA:11580"/>
        <dbReference type="ChEBI" id="CHEBI:15378"/>
        <dbReference type="ChEBI" id="CHEBI:17268"/>
        <dbReference type="ChEBI" id="CHEBI:57880"/>
        <dbReference type="ChEBI" id="CHEBI:58332"/>
        <dbReference type="ChEBI" id="CHEBI:60377"/>
        <dbReference type="EC" id="2.7.8.11"/>
    </reaction>
</comment>
<dbReference type="PANTHER" id="PTHR15362:SF4">
    <property type="entry name" value="CDP-DIACYLGLYCEROL--INOSITOL 3-PHOSPHATIDYLTRANSFERASE"/>
    <property type="match status" value="1"/>
</dbReference>
<evidence type="ECO:0000256" key="2">
    <source>
        <dbReference type="ARBA" id="ARBA00001946"/>
    </source>
</evidence>
<evidence type="ECO:0000256" key="7">
    <source>
        <dbReference type="ARBA" id="ARBA00022679"/>
    </source>
</evidence>
<dbReference type="Proteomes" id="UP000070089">
    <property type="component" value="Unassembled WGS sequence"/>
</dbReference>
<dbReference type="GO" id="GO:0046872">
    <property type="term" value="F:metal ion binding"/>
    <property type="evidence" value="ECO:0007669"/>
    <property type="project" value="UniProtKB-KW"/>
</dbReference>
<dbReference type="PROSITE" id="PS00379">
    <property type="entry name" value="CDP_ALCOHOL_P_TRANSF"/>
    <property type="match status" value="1"/>
</dbReference>
<evidence type="ECO:0000256" key="12">
    <source>
        <dbReference type="ARBA" id="ARBA00023098"/>
    </source>
</evidence>
<protein>
    <recommendedName>
        <fullName evidence="5 16">CDP-diacylglycerol--inositol 3-phosphatidyltransferase</fullName>
        <ecNumber evidence="5 16">2.7.8.11</ecNumber>
    </recommendedName>
</protein>
<comment type="caution">
    <text evidence="19">The sequence shown here is derived from an EMBL/GenBank/DDBJ whole genome shotgun (WGS) entry which is preliminary data.</text>
</comment>
<comment type="subcellular location">
    <subcellularLocation>
        <location evidence="3">Membrane</location>
        <topology evidence="3">Multi-pass membrane protein</topology>
    </subcellularLocation>
</comment>
<dbReference type="InterPro" id="IPR043130">
    <property type="entry name" value="CDP-OH_PTrfase_TM_dom"/>
</dbReference>
<dbReference type="InterPro" id="IPR048254">
    <property type="entry name" value="CDP_ALCOHOL_P_TRANSF_CS"/>
</dbReference>
<keyword evidence="10" id="KW-0460">Magnesium</keyword>
<dbReference type="EC" id="2.7.8.11" evidence="5 16"/>
<accession>A0A132NZU1</accession>
<keyword evidence="6 16" id="KW-0444">Lipid biosynthesis</keyword>
<evidence type="ECO:0000256" key="1">
    <source>
        <dbReference type="ARBA" id="ARBA00001936"/>
    </source>
</evidence>
<dbReference type="PANTHER" id="PTHR15362">
    <property type="entry name" value="PHOSPHATIDYLINOSITOL SYNTHASE"/>
    <property type="match status" value="1"/>
</dbReference>
<keyword evidence="9" id="KW-0479">Metal-binding</keyword>
<evidence type="ECO:0000256" key="11">
    <source>
        <dbReference type="ARBA" id="ARBA00022989"/>
    </source>
</evidence>
<proteinExistence type="inferred from homology"/>
<organism evidence="19 20">
    <name type="scientific">Giardia duodenalis assemblage B</name>
    <dbReference type="NCBI Taxonomy" id="1394984"/>
    <lineage>
        <taxon>Eukaryota</taxon>
        <taxon>Metamonada</taxon>
        <taxon>Diplomonadida</taxon>
        <taxon>Hexamitidae</taxon>
        <taxon>Giardiinae</taxon>
        <taxon>Giardia</taxon>
    </lineage>
</organism>
<keyword evidence="14 16" id="KW-0594">Phospholipid biosynthesis</keyword>
<dbReference type="GO" id="GO:0005794">
    <property type="term" value="C:Golgi apparatus"/>
    <property type="evidence" value="ECO:0007669"/>
    <property type="project" value="TreeGrafter"/>
</dbReference>
<comment type="similarity">
    <text evidence="4 16 17">Belongs to the CDP-alcohol phosphatidyltransferase class-I family.</text>
</comment>
<dbReference type="VEuPathDB" id="GiardiaDB:QR46_0433"/>
<dbReference type="GO" id="GO:0006661">
    <property type="term" value="P:phosphatidylinositol biosynthetic process"/>
    <property type="evidence" value="ECO:0007669"/>
    <property type="project" value="TreeGrafter"/>
</dbReference>
<dbReference type="EMBL" id="JXTI01000006">
    <property type="protein sequence ID" value="KWX15573.1"/>
    <property type="molecule type" value="Genomic_DNA"/>
</dbReference>
<evidence type="ECO:0000256" key="10">
    <source>
        <dbReference type="ARBA" id="ARBA00022842"/>
    </source>
</evidence>
<evidence type="ECO:0000256" key="8">
    <source>
        <dbReference type="ARBA" id="ARBA00022692"/>
    </source>
</evidence>
<feature type="transmembrane region" description="Helical" evidence="18">
    <location>
        <begin position="29"/>
        <end position="55"/>
    </location>
</feature>
<keyword evidence="12 16" id="KW-0443">Lipid metabolism</keyword>
<keyword evidence="11 18" id="KW-1133">Transmembrane helix</keyword>
<evidence type="ECO:0000256" key="15">
    <source>
        <dbReference type="ARBA" id="ARBA00023264"/>
    </source>
</evidence>
<dbReference type="OrthoDB" id="10251079at2759"/>
<dbReference type="PIRSF" id="PIRSF000848">
    <property type="entry name" value="CDP_diag_ino_3_P"/>
    <property type="match status" value="1"/>
</dbReference>
<feature type="transmembrane region" description="Helical" evidence="18">
    <location>
        <begin position="174"/>
        <end position="196"/>
    </location>
</feature>
<dbReference type="AlphaFoldDB" id="A0A132NZU1"/>
<dbReference type="InterPro" id="IPR000462">
    <property type="entry name" value="CDP-OH_P_trans"/>
</dbReference>
<keyword evidence="15 16" id="KW-1208">Phospholipid metabolism</keyword>